<organism evidence="2">
    <name type="scientific">Auxenochlorella protothecoides</name>
    <name type="common">Green microalga</name>
    <name type="synonym">Chlorella protothecoides</name>
    <dbReference type="NCBI Taxonomy" id="3075"/>
    <lineage>
        <taxon>Eukaryota</taxon>
        <taxon>Viridiplantae</taxon>
        <taxon>Chlorophyta</taxon>
        <taxon>core chlorophytes</taxon>
        <taxon>Trebouxiophyceae</taxon>
        <taxon>Chlorellales</taxon>
        <taxon>Chlorellaceae</taxon>
        <taxon>Auxenochlorella</taxon>
    </lineage>
</organism>
<proteinExistence type="predicted"/>
<feature type="region of interest" description="Disordered" evidence="1">
    <location>
        <begin position="432"/>
        <end position="453"/>
    </location>
</feature>
<protein>
    <submittedName>
        <fullName evidence="2">Uncharacterized protein</fullName>
    </submittedName>
</protein>
<feature type="non-terminal residue" evidence="2">
    <location>
        <position position="1"/>
    </location>
</feature>
<gene>
    <name evidence="2" type="ORF">g.37079</name>
</gene>
<feature type="region of interest" description="Disordered" evidence="1">
    <location>
        <begin position="1"/>
        <end position="365"/>
    </location>
</feature>
<evidence type="ECO:0000256" key="1">
    <source>
        <dbReference type="SAM" id="MobiDB-lite"/>
    </source>
</evidence>
<reference evidence="2" key="1">
    <citation type="submission" date="2015-08" db="EMBL/GenBank/DDBJ databases">
        <authorList>
            <person name="Babu N.S."/>
            <person name="Beckwith C.J."/>
            <person name="Beseler K.G."/>
            <person name="Brison A."/>
            <person name="Carone J.V."/>
            <person name="Caskin T.P."/>
            <person name="Diamond M."/>
            <person name="Durham M.E."/>
            <person name="Foxe J.M."/>
            <person name="Go M."/>
            <person name="Henderson B.A."/>
            <person name="Jones I.B."/>
            <person name="McGettigan J.A."/>
            <person name="Micheletti S.J."/>
            <person name="Nasrallah M.E."/>
            <person name="Ortiz D."/>
            <person name="Piller C.R."/>
            <person name="Privatt S.R."/>
            <person name="Schneider S.L."/>
            <person name="Sharp S."/>
            <person name="Smith T.C."/>
            <person name="Stanton J.D."/>
            <person name="Ullery H.E."/>
            <person name="Wilson R.J."/>
            <person name="Serrano M.G."/>
            <person name="Buck G."/>
            <person name="Lee V."/>
            <person name="Wang Y."/>
            <person name="Carvalho R."/>
            <person name="Voegtly L."/>
            <person name="Shi R."/>
            <person name="Duckworth R."/>
            <person name="Johnson A."/>
            <person name="Loviza R."/>
            <person name="Walstead R."/>
            <person name="Shah Z."/>
            <person name="Kiflezghi M."/>
            <person name="Wade K."/>
            <person name="Ball S.L."/>
            <person name="Bradley K.W."/>
            <person name="Asai D.J."/>
            <person name="Bowman C.A."/>
            <person name="Russell D.A."/>
            <person name="Pope W.H."/>
            <person name="Jacobs-Sera D."/>
            <person name="Hendrix R.W."/>
            <person name="Hatfull G.F."/>
        </authorList>
    </citation>
    <scope>NUCLEOTIDE SEQUENCE</scope>
</reference>
<accession>A0A1D2A0N2</accession>
<sequence length="561" mass="56306">KKKKKKKRKALLEGEDLEMLLRQDSEDPVPPPVKLRGTAPKQARANPKEGPSNASPAPKAPRGSLGEGKRPRRSSMASTTGGTEGPAGAKRPRTTRQGPLGQPEGPPPTLPVQQGAVEARAGQQEDSSTPPPGHPKDSVLPVADALLSQPAPGGQKAGSIEPAAPVEIEGAALSVPALGTSTDPGRVDRNQLGTSPSPLEPESAGPAPVSIGAPLAASMGTGPSLQAGEGGPTRASAGTEQAAPHQPTPTARTHAIPVSPSVALPTPPAPAVARATTSPPPSSAAPPGPSSAAPPALASAPPPALASTPEPGAAPPVPGATSPRPRTAPRNTRAATSRLRAARAAPTAAPAPAPVPEPEATATQGPSLSAAHIDLAKAMYQYDQAVRKGGMQQGLPPMAILLGSPPGGGGRGGQAQGVAAQAMAPTRVSSQPIPSLGTAGEPQATAHAPPAGAVESKPWCVVSRMDMIQDAKGDWVGVTLELESDEGQALVLRRLRAVKACVEAHGLRLIRAAIQNPGPAQGGVSVQRPGSRLVLELQAGKPAPRDVQEAALTCLVEITQC</sequence>
<dbReference type="EMBL" id="GDKF01005878">
    <property type="protein sequence ID" value="JAT72744.1"/>
    <property type="molecule type" value="Transcribed_RNA"/>
</dbReference>
<feature type="compositionally biased region" description="Low complexity" evidence="1">
    <location>
        <begin position="319"/>
        <end position="348"/>
    </location>
</feature>
<feature type="compositionally biased region" description="Low complexity" evidence="1">
    <location>
        <begin position="290"/>
        <end position="311"/>
    </location>
</feature>
<dbReference type="AlphaFoldDB" id="A0A1D2A0N2"/>
<feature type="compositionally biased region" description="Pro residues" evidence="1">
    <location>
        <begin position="278"/>
        <end position="289"/>
    </location>
</feature>
<name>A0A1D2A0N2_AUXPR</name>
<evidence type="ECO:0000313" key="2">
    <source>
        <dbReference type="EMBL" id="JAT72744.1"/>
    </source>
</evidence>